<proteinExistence type="inferred from homology"/>
<keyword evidence="5" id="KW-0808">Transferase</keyword>
<name>L0PE02_PNEJI</name>
<dbReference type="GO" id="GO:0006235">
    <property type="term" value="P:dTTP biosynthetic process"/>
    <property type="evidence" value="ECO:0007669"/>
    <property type="project" value="TreeGrafter"/>
</dbReference>
<dbReference type="PANTHER" id="PTHR10344">
    <property type="entry name" value="THYMIDYLATE KINASE"/>
    <property type="match status" value="1"/>
</dbReference>
<dbReference type="STRING" id="1209962.L0PE02"/>
<keyword evidence="9" id="KW-0067">ATP-binding</keyword>
<comment type="similarity">
    <text evidence="2">Belongs to the thymidylate kinase family.</text>
</comment>
<dbReference type="GO" id="GO:0005524">
    <property type="term" value="F:ATP binding"/>
    <property type="evidence" value="ECO:0007669"/>
    <property type="project" value="UniProtKB-KW"/>
</dbReference>
<evidence type="ECO:0000256" key="3">
    <source>
        <dbReference type="ARBA" id="ARBA00012980"/>
    </source>
</evidence>
<accession>L0PE02</accession>
<dbReference type="GO" id="GO:0005634">
    <property type="term" value="C:nucleus"/>
    <property type="evidence" value="ECO:0007669"/>
    <property type="project" value="TreeGrafter"/>
</dbReference>
<gene>
    <name evidence="11" type="ORF">PNEJI1_003139</name>
</gene>
<dbReference type="FunFam" id="3.40.50.300:FF:000679">
    <property type="entry name" value="Thymidylate kinase"/>
    <property type="match status" value="1"/>
</dbReference>
<evidence type="ECO:0000313" key="11">
    <source>
        <dbReference type="EMBL" id="CCJ30319.1"/>
    </source>
</evidence>
<dbReference type="GO" id="GO:0004550">
    <property type="term" value="F:nucleoside diphosphate kinase activity"/>
    <property type="evidence" value="ECO:0007669"/>
    <property type="project" value="TreeGrafter"/>
</dbReference>
<reference evidence="11 12" key="1">
    <citation type="journal article" date="2012" name="MBio">
        <title>De novo assembly of the Pneumocystis jirovecii genome from a single bronchoalveolar lavage fluid specimen from a patient.</title>
        <authorList>
            <person name="Cisse O.H."/>
            <person name="Pagni M."/>
            <person name="Hauser P.M."/>
        </authorList>
    </citation>
    <scope>NUCLEOTIDE SEQUENCE [LARGE SCALE GENOMIC DNA]</scope>
    <source>
        <strain evidence="11 12">SE8</strain>
    </source>
</reference>
<keyword evidence="6" id="KW-0545">Nucleotide biosynthesis</keyword>
<dbReference type="NCBIfam" id="TIGR00041">
    <property type="entry name" value="DTMP_kinase"/>
    <property type="match status" value="1"/>
</dbReference>
<evidence type="ECO:0000256" key="4">
    <source>
        <dbReference type="ARBA" id="ARBA00017144"/>
    </source>
</evidence>
<dbReference type="PANTHER" id="PTHR10344:SF1">
    <property type="entry name" value="THYMIDYLATE KINASE"/>
    <property type="match status" value="1"/>
</dbReference>
<comment type="caution">
    <text evidence="11">The sequence shown here is derived from an EMBL/GenBank/DDBJ whole genome shotgun (WGS) entry which is preliminary data.</text>
</comment>
<dbReference type="InterPro" id="IPR018094">
    <property type="entry name" value="Thymidylate_kinase"/>
</dbReference>
<evidence type="ECO:0000256" key="5">
    <source>
        <dbReference type="ARBA" id="ARBA00022679"/>
    </source>
</evidence>
<dbReference type="AlphaFoldDB" id="L0PE02"/>
<evidence type="ECO:0000256" key="9">
    <source>
        <dbReference type="ARBA" id="ARBA00022840"/>
    </source>
</evidence>
<dbReference type="GO" id="GO:0006233">
    <property type="term" value="P:dTDP biosynthetic process"/>
    <property type="evidence" value="ECO:0007669"/>
    <property type="project" value="InterPro"/>
</dbReference>
<dbReference type="InterPro" id="IPR027417">
    <property type="entry name" value="P-loop_NTPase"/>
</dbReference>
<dbReference type="GO" id="GO:0005739">
    <property type="term" value="C:mitochondrion"/>
    <property type="evidence" value="ECO:0007669"/>
    <property type="project" value="TreeGrafter"/>
</dbReference>
<dbReference type="EMBL" id="CAKM01000246">
    <property type="protein sequence ID" value="CCJ30319.1"/>
    <property type="molecule type" value="Genomic_DNA"/>
</dbReference>
<organism evidence="12">
    <name type="scientific">Pneumocystis jirovecii</name>
    <name type="common">Human pneumocystis pneumonia agent</name>
    <dbReference type="NCBI Taxonomy" id="42068"/>
    <lineage>
        <taxon>Eukaryota</taxon>
        <taxon>Fungi</taxon>
        <taxon>Dikarya</taxon>
        <taxon>Ascomycota</taxon>
        <taxon>Taphrinomycotina</taxon>
        <taxon>Pneumocystomycetes</taxon>
        <taxon>Pneumocystaceae</taxon>
        <taxon>Pneumocystis</taxon>
    </lineage>
</organism>
<evidence type="ECO:0000256" key="7">
    <source>
        <dbReference type="ARBA" id="ARBA00022741"/>
    </source>
</evidence>
<comment type="pathway">
    <text evidence="1">Pyrimidine metabolism; dTTP biosynthesis.</text>
</comment>
<dbReference type="FunCoup" id="L0PE02">
    <property type="interactions" value="301"/>
</dbReference>
<dbReference type="Pfam" id="PF02223">
    <property type="entry name" value="Thymidylate_kin"/>
    <property type="match status" value="1"/>
</dbReference>
<evidence type="ECO:0000256" key="6">
    <source>
        <dbReference type="ARBA" id="ARBA00022727"/>
    </source>
</evidence>
<dbReference type="Proteomes" id="UP000010422">
    <property type="component" value="Unassembled WGS sequence"/>
</dbReference>
<evidence type="ECO:0000256" key="2">
    <source>
        <dbReference type="ARBA" id="ARBA00009776"/>
    </source>
</evidence>
<keyword evidence="8" id="KW-0418">Kinase</keyword>
<dbReference type="CDD" id="cd01672">
    <property type="entry name" value="TMPK"/>
    <property type="match status" value="1"/>
</dbReference>
<dbReference type="GO" id="GO:0005829">
    <property type="term" value="C:cytosol"/>
    <property type="evidence" value="ECO:0007669"/>
    <property type="project" value="TreeGrafter"/>
</dbReference>
<dbReference type="Gene3D" id="3.40.50.300">
    <property type="entry name" value="P-loop containing nucleotide triphosphate hydrolases"/>
    <property type="match status" value="1"/>
</dbReference>
<dbReference type="GO" id="GO:0006227">
    <property type="term" value="P:dUDP biosynthetic process"/>
    <property type="evidence" value="ECO:0007669"/>
    <property type="project" value="TreeGrafter"/>
</dbReference>
<evidence type="ECO:0000313" key="12">
    <source>
        <dbReference type="Proteomes" id="UP000010422"/>
    </source>
</evidence>
<evidence type="ECO:0000256" key="8">
    <source>
        <dbReference type="ARBA" id="ARBA00022777"/>
    </source>
</evidence>
<protein>
    <recommendedName>
        <fullName evidence="4">Thymidylate kinase</fullName>
        <ecNumber evidence="3">2.7.4.9</ecNumber>
    </recommendedName>
</protein>
<dbReference type="EC" id="2.7.4.9" evidence="3"/>
<feature type="domain" description="Thymidylate kinase-like" evidence="10">
    <location>
        <begin position="14"/>
        <end position="196"/>
    </location>
</feature>
<dbReference type="InParanoid" id="L0PE02"/>
<evidence type="ECO:0000256" key="1">
    <source>
        <dbReference type="ARBA" id="ARBA00004992"/>
    </source>
</evidence>
<keyword evidence="7" id="KW-0547">Nucleotide-binding</keyword>
<dbReference type="InterPro" id="IPR039430">
    <property type="entry name" value="Thymidylate_kin-like_dom"/>
</dbReference>
<dbReference type="VEuPathDB" id="FungiDB:PNEJI1_003139"/>
<evidence type="ECO:0000259" key="10">
    <source>
        <dbReference type="Pfam" id="PF02223"/>
    </source>
</evidence>
<dbReference type="HAMAP" id="MF_00165">
    <property type="entry name" value="Thymidylate_kinase"/>
    <property type="match status" value="1"/>
</dbReference>
<dbReference type="SUPFAM" id="SSF52540">
    <property type="entry name" value="P-loop containing nucleoside triphosphate hydrolases"/>
    <property type="match status" value="1"/>
</dbReference>
<sequence>MKNRILNRGALIVIEGPDNAGKTTQCELLANEFLIKNLPVKIQKFPDRSTEIGKIINSYLSGDLELEDHAIHLLFSANRWEISEKVRKNLEEGTFVIADRYIYSGIAFSVAKGLDIEWCKAPERGLPLPDCVIYLDVDQEKTSQRQNYGTERYETNVMQENVRSIFKDISEANNNVCCPWYWINASNSILQVKTEIWNAVHEIINNNMNKIHEFY</sequence>
<dbReference type="GO" id="GO:0004798">
    <property type="term" value="F:dTMP kinase activity"/>
    <property type="evidence" value="ECO:0007669"/>
    <property type="project" value="UniProtKB-EC"/>
</dbReference>